<dbReference type="Pfam" id="PF26130">
    <property type="entry name" value="PB1-like"/>
    <property type="match status" value="1"/>
</dbReference>
<feature type="region of interest" description="Disordered" evidence="1">
    <location>
        <begin position="103"/>
        <end position="135"/>
    </location>
</feature>
<evidence type="ECO:0000259" key="2">
    <source>
        <dbReference type="Pfam" id="PF26130"/>
    </source>
</evidence>
<feature type="domain" description="PB1-like" evidence="2">
    <location>
        <begin position="9"/>
        <end position="86"/>
    </location>
</feature>
<evidence type="ECO:0000313" key="3">
    <source>
        <dbReference type="EMBL" id="CAL1408145.1"/>
    </source>
</evidence>
<sequence>MDMSTDIPRYVGRTVDFVKVHPNVLSYFVLTKILIEDLEYLSVERIRYLTPGENMATGLNKILSDIEVVNGLLQVAANGEVWVYFEATKDLGELGWMGDNYGHDLEGSDDSGQNSGVPEFVRLDEDEDAQASDEEYHAIRAEI</sequence>
<dbReference type="AlphaFoldDB" id="A0AAV2GET2"/>
<proteinExistence type="predicted"/>
<evidence type="ECO:0000256" key="1">
    <source>
        <dbReference type="SAM" id="MobiDB-lite"/>
    </source>
</evidence>
<feature type="compositionally biased region" description="Acidic residues" evidence="1">
    <location>
        <begin position="124"/>
        <end position="133"/>
    </location>
</feature>
<dbReference type="InterPro" id="IPR058594">
    <property type="entry name" value="PB1-like_dom_pln"/>
</dbReference>
<reference evidence="3 4" key="1">
    <citation type="submission" date="2024-04" db="EMBL/GenBank/DDBJ databases">
        <authorList>
            <person name="Fracassetti M."/>
        </authorList>
    </citation>
    <scope>NUCLEOTIDE SEQUENCE [LARGE SCALE GENOMIC DNA]</scope>
</reference>
<protein>
    <recommendedName>
        <fullName evidence="2">PB1-like domain-containing protein</fullName>
    </recommendedName>
</protein>
<evidence type="ECO:0000313" key="4">
    <source>
        <dbReference type="Proteomes" id="UP001497516"/>
    </source>
</evidence>
<gene>
    <name evidence="3" type="ORF">LTRI10_LOCUS47765</name>
</gene>
<organism evidence="3 4">
    <name type="scientific">Linum trigynum</name>
    <dbReference type="NCBI Taxonomy" id="586398"/>
    <lineage>
        <taxon>Eukaryota</taxon>
        <taxon>Viridiplantae</taxon>
        <taxon>Streptophyta</taxon>
        <taxon>Embryophyta</taxon>
        <taxon>Tracheophyta</taxon>
        <taxon>Spermatophyta</taxon>
        <taxon>Magnoliopsida</taxon>
        <taxon>eudicotyledons</taxon>
        <taxon>Gunneridae</taxon>
        <taxon>Pentapetalae</taxon>
        <taxon>rosids</taxon>
        <taxon>fabids</taxon>
        <taxon>Malpighiales</taxon>
        <taxon>Linaceae</taxon>
        <taxon>Linum</taxon>
    </lineage>
</organism>
<dbReference type="EMBL" id="OZ034821">
    <property type="protein sequence ID" value="CAL1408145.1"/>
    <property type="molecule type" value="Genomic_DNA"/>
</dbReference>
<accession>A0AAV2GET2</accession>
<keyword evidence="4" id="KW-1185">Reference proteome</keyword>
<name>A0AAV2GET2_9ROSI</name>
<dbReference type="Proteomes" id="UP001497516">
    <property type="component" value="Chromosome 8"/>
</dbReference>